<feature type="compositionally biased region" description="Polar residues" evidence="1">
    <location>
        <begin position="1"/>
        <end position="15"/>
    </location>
</feature>
<evidence type="ECO:0000256" key="1">
    <source>
        <dbReference type="SAM" id="MobiDB-lite"/>
    </source>
</evidence>
<accession>A0A6V7DJU1</accession>
<reference evidence="2 4" key="1">
    <citation type="submission" date="2020-07" db="EMBL/GenBank/DDBJ databases">
        <authorList>
            <person name="Pothier F. J."/>
        </authorList>
    </citation>
    <scope>NUCLEOTIDE SEQUENCE [LARGE SCALE GENOMIC DNA]</scope>
    <source>
        <strain evidence="2 4">CFBP 7900</strain>
    </source>
</reference>
<dbReference type="AlphaFoldDB" id="A0A6V7DJU1"/>
<feature type="region of interest" description="Disordered" evidence="1">
    <location>
        <begin position="1"/>
        <end position="68"/>
    </location>
</feature>
<name>A0A6V7DJU1_9XANT</name>
<proteinExistence type="predicted"/>
<dbReference type="EMBL" id="CAJDKC010000003">
    <property type="protein sequence ID" value="CAD0335738.1"/>
    <property type="molecule type" value="Genomic_DNA"/>
</dbReference>
<protein>
    <submittedName>
        <fullName evidence="2">Uncharacterized protein</fullName>
    </submittedName>
</protein>
<dbReference type="EMBL" id="CAJDKC010000003">
    <property type="protein sequence ID" value="CAD0336129.1"/>
    <property type="molecule type" value="Genomic_DNA"/>
</dbReference>
<dbReference type="EMBL" id="CAJDKC010000003">
    <property type="protein sequence ID" value="CAD0336122.1"/>
    <property type="molecule type" value="Genomic_DNA"/>
</dbReference>
<dbReference type="EMBL" id="CAJDKC010000003">
    <property type="protein sequence ID" value="CAD0335747.1"/>
    <property type="molecule type" value="Genomic_DNA"/>
</dbReference>
<gene>
    <name evidence="2" type="ORF">CFBP7900_22120</name>
    <name evidence="3" type="ORF">CFBP7900_22340</name>
</gene>
<organism evidence="2 4">
    <name type="scientific">Xanthomonas hortorum pv. carotae</name>
    <dbReference type="NCBI Taxonomy" id="487904"/>
    <lineage>
        <taxon>Bacteria</taxon>
        <taxon>Pseudomonadati</taxon>
        <taxon>Pseudomonadota</taxon>
        <taxon>Gammaproteobacteria</taxon>
        <taxon>Lysobacterales</taxon>
        <taxon>Lysobacteraceae</taxon>
        <taxon>Xanthomonas</taxon>
    </lineage>
</organism>
<sequence length="68" mass="7970">MPATMTQAKTMNSMFMATRRKETNDPNSGGDEEDERDPRPRLSEKIEREDQQGNEECQTPNNRKHFQK</sequence>
<evidence type="ECO:0000313" key="2">
    <source>
        <dbReference type="EMBL" id="CAD0335738.1"/>
    </source>
</evidence>
<feature type="compositionally biased region" description="Basic and acidic residues" evidence="1">
    <location>
        <begin position="36"/>
        <end position="51"/>
    </location>
</feature>
<dbReference type="Proteomes" id="UP000587508">
    <property type="component" value="Unassembled WGS sequence"/>
</dbReference>
<comment type="caution">
    <text evidence="2">The sequence shown here is derived from an EMBL/GenBank/DDBJ whole genome shotgun (WGS) entry which is preliminary data.</text>
</comment>
<evidence type="ECO:0000313" key="4">
    <source>
        <dbReference type="Proteomes" id="UP000587508"/>
    </source>
</evidence>
<evidence type="ECO:0000313" key="3">
    <source>
        <dbReference type="EMBL" id="CAD0336122.1"/>
    </source>
</evidence>